<gene>
    <name evidence="2" type="ORF">B2J93_24</name>
</gene>
<dbReference type="Proteomes" id="UP000242519">
    <property type="component" value="Unassembled WGS sequence"/>
</dbReference>
<dbReference type="PANTHER" id="PTHR13271">
    <property type="entry name" value="UNCHARACTERIZED PUTATIVE METHYLTRANSFERASE"/>
    <property type="match status" value="1"/>
</dbReference>
<dbReference type="FunCoup" id="A0A218ZG51">
    <property type="interactions" value="64"/>
</dbReference>
<dbReference type="InterPro" id="IPR046341">
    <property type="entry name" value="SET_dom_sf"/>
</dbReference>
<dbReference type="PROSITE" id="PS50280">
    <property type="entry name" value="SET"/>
    <property type="match status" value="1"/>
</dbReference>
<dbReference type="STRING" id="503106.A0A218ZG51"/>
<feature type="domain" description="SET" evidence="1">
    <location>
        <begin position="19"/>
        <end position="230"/>
    </location>
</feature>
<dbReference type="AlphaFoldDB" id="A0A218ZG51"/>
<dbReference type="InterPro" id="IPR044429">
    <property type="entry name" value="SETD4_SET"/>
</dbReference>
<dbReference type="GO" id="GO:0016279">
    <property type="term" value="F:protein-lysine N-methyltransferase activity"/>
    <property type="evidence" value="ECO:0007669"/>
    <property type="project" value="InterPro"/>
</dbReference>
<name>A0A218ZG51_9HELO</name>
<accession>A0A218ZG51</accession>
<sequence>MEIHEEFTHWARERGVKINGIAAHKFEGRGLGIIAEKRLKANSTLLTVPLSALITSSSLPKSITRAVSSSKATVHNLLATFLALDNSPSRAPWHAVLPSHASFTSSIPLLWPISLQSLLPPQAAALVANQQSKLSKDWSLTTASFPTLSYEKYLHCWLLVNTRTFYFVSPTSQKAPPNNRDDCMALNPFADYFNHTAADTACEVNFSAAGYTVTTAVDIEQGEELYISYGSHSNDFLLAEYGFVIGEGNQWDEVKLDVYVLELLSKGKKEALEEEGFLGNYMLDRETVCYRTQVALRLACVPIEEWRRYVRVADGGEKDQAKVDELLLEVLKKYLSDVAQKIKLVDSLTDGTANQIDTLSRRWKQIDVLLQSAIDRIQS</sequence>
<dbReference type="PANTHER" id="PTHR13271:SF137">
    <property type="entry name" value="SET DOMAIN-CONTAINING PROTEIN"/>
    <property type="match status" value="1"/>
</dbReference>
<dbReference type="SUPFAM" id="SSF82199">
    <property type="entry name" value="SET domain"/>
    <property type="match status" value="1"/>
</dbReference>
<proteinExistence type="predicted"/>
<protein>
    <submittedName>
        <fullName evidence="2">SET domain-containing protein</fullName>
    </submittedName>
</protein>
<evidence type="ECO:0000259" key="1">
    <source>
        <dbReference type="PROSITE" id="PS50280"/>
    </source>
</evidence>
<keyword evidence="3" id="KW-1185">Reference proteome</keyword>
<evidence type="ECO:0000313" key="2">
    <source>
        <dbReference type="EMBL" id="OWP06732.1"/>
    </source>
</evidence>
<dbReference type="OrthoDB" id="341421at2759"/>
<evidence type="ECO:0000313" key="3">
    <source>
        <dbReference type="Proteomes" id="UP000242519"/>
    </source>
</evidence>
<reference evidence="2 3" key="1">
    <citation type="submission" date="2017-04" db="EMBL/GenBank/DDBJ databases">
        <title>Draft genome sequence of Marssonina coronaria NL1: causal agent of apple blotch.</title>
        <authorList>
            <person name="Cheng Q."/>
        </authorList>
    </citation>
    <scope>NUCLEOTIDE SEQUENCE [LARGE SCALE GENOMIC DNA]</scope>
    <source>
        <strain evidence="2 3">NL1</strain>
    </source>
</reference>
<organism evidence="2 3">
    <name type="scientific">Diplocarpon coronariae</name>
    <dbReference type="NCBI Taxonomy" id="2795749"/>
    <lineage>
        <taxon>Eukaryota</taxon>
        <taxon>Fungi</taxon>
        <taxon>Dikarya</taxon>
        <taxon>Ascomycota</taxon>
        <taxon>Pezizomycotina</taxon>
        <taxon>Leotiomycetes</taxon>
        <taxon>Helotiales</taxon>
        <taxon>Drepanopezizaceae</taxon>
        <taxon>Diplocarpon</taxon>
    </lineage>
</organism>
<dbReference type="InParanoid" id="A0A218ZG51"/>
<dbReference type="Gene3D" id="3.90.1410.10">
    <property type="entry name" value="set domain protein methyltransferase, domain 1"/>
    <property type="match status" value="1"/>
</dbReference>
<dbReference type="InterPro" id="IPR050600">
    <property type="entry name" value="SETD3_SETD6_MTase"/>
</dbReference>
<dbReference type="EMBL" id="MZNU01000036">
    <property type="protein sequence ID" value="OWP06732.1"/>
    <property type="molecule type" value="Genomic_DNA"/>
</dbReference>
<comment type="caution">
    <text evidence="2">The sequence shown here is derived from an EMBL/GenBank/DDBJ whole genome shotgun (WGS) entry which is preliminary data.</text>
</comment>
<dbReference type="CDD" id="cd19177">
    <property type="entry name" value="SET_SETD4"/>
    <property type="match status" value="1"/>
</dbReference>
<dbReference type="InterPro" id="IPR001214">
    <property type="entry name" value="SET_dom"/>
</dbReference>
<dbReference type="Pfam" id="PF00856">
    <property type="entry name" value="SET"/>
    <property type="match status" value="1"/>
</dbReference>